<evidence type="ECO:0000313" key="8">
    <source>
        <dbReference type="RefSeq" id="XP_022767346.1"/>
    </source>
</evidence>
<dbReference type="AlphaFoldDB" id="A0A6P6ARB6"/>
<dbReference type="InterPro" id="IPR023271">
    <property type="entry name" value="Aquaporin-like"/>
</dbReference>
<dbReference type="GO" id="GO:0016020">
    <property type="term" value="C:membrane"/>
    <property type="evidence" value="ECO:0007669"/>
    <property type="project" value="UniProtKB-SubCell"/>
</dbReference>
<comment type="similarity">
    <text evidence="5">Belongs to the MIP/aquaporin (TC 1.A.8) family.</text>
</comment>
<reference evidence="8" key="1">
    <citation type="submission" date="2025-08" db="UniProtKB">
        <authorList>
            <consortium name="RefSeq"/>
        </authorList>
    </citation>
    <scope>IDENTIFICATION</scope>
    <source>
        <tissue evidence="8">Fruit stalk</tissue>
    </source>
</reference>
<dbReference type="PANTHER" id="PTHR45687">
    <property type="entry name" value="AQUAPORIN OR AQUAGLYCEROPORIN RELATED"/>
    <property type="match status" value="1"/>
</dbReference>
<evidence type="ECO:0000256" key="2">
    <source>
        <dbReference type="ARBA" id="ARBA00022692"/>
    </source>
</evidence>
<evidence type="ECO:0000313" key="7">
    <source>
        <dbReference type="Proteomes" id="UP000515121"/>
    </source>
</evidence>
<keyword evidence="2 5" id="KW-0812">Transmembrane</keyword>
<evidence type="ECO:0000256" key="1">
    <source>
        <dbReference type="ARBA" id="ARBA00004141"/>
    </source>
</evidence>
<dbReference type="SUPFAM" id="SSF81338">
    <property type="entry name" value="Aquaporin-like"/>
    <property type="match status" value="1"/>
</dbReference>
<dbReference type="OrthoDB" id="3222at2759"/>
<evidence type="ECO:0000256" key="5">
    <source>
        <dbReference type="RuleBase" id="RU000477"/>
    </source>
</evidence>
<dbReference type="Gene3D" id="1.20.1080.10">
    <property type="entry name" value="Glycerol uptake facilitator protein"/>
    <property type="match status" value="1"/>
</dbReference>
<dbReference type="KEGG" id="dzi:111311848"/>
<feature type="transmembrane region" description="Helical" evidence="6">
    <location>
        <begin position="72"/>
        <end position="95"/>
    </location>
</feature>
<keyword evidence="5" id="KW-0813">Transport</keyword>
<organism evidence="7 8">
    <name type="scientific">Durio zibethinus</name>
    <name type="common">Durian</name>
    <dbReference type="NCBI Taxonomy" id="66656"/>
    <lineage>
        <taxon>Eukaryota</taxon>
        <taxon>Viridiplantae</taxon>
        <taxon>Streptophyta</taxon>
        <taxon>Embryophyta</taxon>
        <taxon>Tracheophyta</taxon>
        <taxon>Spermatophyta</taxon>
        <taxon>Magnoliopsida</taxon>
        <taxon>eudicotyledons</taxon>
        <taxon>Gunneridae</taxon>
        <taxon>Pentapetalae</taxon>
        <taxon>rosids</taxon>
        <taxon>malvids</taxon>
        <taxon>Malvales</taxon>
        <taxon>Malvaceae</taxon>
        <taxon>Helicteroideae</taxon>
        <taxon>Durio</taxon>
    </lineage>
</organism>
<keyword evidence="4 6" id="KW-0472">Membrane</keyword>
<dbReference type="Pfam" id="PF00230">
    <property type="entry name" value="MIP"/>
    <property type="match status" value="1"/>
</dbReference>
<dbReference type="RefSeq" id="XP_022767346.1">
    <property type="nucleotide sequence ID" value="XM_022911611.1"/>
</dbReference>
<dbReference type="InterPro" id="IPR034294">
    <property type="entry name" value="Aquaporin_transptr"/>
</dbReference>
<dbReference type="Proteomes" id="UP000515121">
    <property type="component" value="Unplaced"/>
</dbReference>
<name>A0A6P6ARB6_DURZI</name>
<protein>
    <submittedName>
        <fullName evidence="8">Probable aquaporin PIP2-3</fullName>
    </submittedName>
</protein>
<dbReference type="InterPro" id="IPR000425">
    <property type="entry name" value="MIP"/>
</dbReference>
<dbReference type="PRINTS" id="PR00783">
    <property type="entry name" value="MINTRINSICP"/>
</dbReference>
<feature type="transmembrane region" description="Helical" evidence="6">
    <location>
        <begin position="39"/>
        <end position="60"/>
    </location>
</feature>
<dbReference type="GeneID" id="111311848"/>
<sequence>MAKDIEVGGEFQAKDYHDPPAAPLVDTEELTKWSSYRAIIAEFPVTLLFLYITVLAVVGYKTKTDPGNDGEYWVAVLGIAWAFGGMIFILVYCTAGISGGNRTHQPSSNLWAYTGSEGVLGPSHILHGCSTFRCHLWMWASKGFAKVSLQPVRRRNQRPL</sequence>
<evidence type="ECO:0000256" key="3">
    <source>
        <dbReference type="ARBA" id="ARBA00022989"/>
    </source>
</evidence>
<evidence type="ECO:0000256" key="6">
    <source>
        <dbReference type="SAM" id="Phobius"/>
    </source>
</evidence>
<comment type="subcellular location">
    <subcellularLocation>
        <location evidence="1">Membrane</location>
        <topology evidence="1">Multi-pass membrane protein</topology>
    </subcellularLocation>
</comment>
<accession>A0A6P6ARB6</accession>
<proteinExistence type="inferred from homology"/>
<gene>
    <name evidence="8" type="primary">LOC111311848</name>
</gene>
<keyword evidence="7" id="KW-1185">Reference proteome</keyword>
<evidence type="ECO:0000256" key="4">
    <source>
        <dbReference type="ARBA" id="ARBA00023136"/>
    </source>
</evidence>
<keyword evidence="3 6" id="KW-1133">Transmembrane helix</keyword>
<dbReference type="GO" id="GO:0015267">
    <property type="term" value="F:channel activity"/>
    <property type="evidence" value="ECO:0007669"/>
    <property type="project" value="InterPro"/>
</dbReference>